<dbReference type="AlphaFoldDB" id="F4PXX3"/>
<dbReference type="GO" id="GO:0007165">
    <property type="term" value="P:signal transduction"/>
    <property type="evidence" value="ECO:0007669"/>
    <property type="project" value="InterPro"/>
</dbReference>
<feature type="coiled-coil region" evidence="2">
    <location>
        <begin position="369"/>
        <end position="403"/>
    </location>
</feature>
<dbReference type="PANTHER" id="PTHR15228">
    <property type="entry name" value="SPERMATHECAL PHYSIOLOGY VARIANT"/>
    <property type="match status" value="1"/>
</dbReference>
<dbReference type="GeneID" id="14871727"/>
<feature type="compositionally biased region" description="Low complexity" evidence="3">
    <location>
        <begin position="476"/>
        <end position="493"/>
    </location>
</feature>
<feature type="compositionally biased region" description="Basic and acidic residues" evidence="3">
    <location>
        <begin position="496"/>
        <end position="525"/>
    </location>
</feature>
<dbReference type="SUPFAM" id="SSF48350">
    <property type="entry name" value="GTPase activation domain, GAP"/>
    <property type="match status" value="1"/>
</dbReference>
<dbReference type="PANTHER" id="PTHR15228:SF25">
    <property type="entry name" value="F-BAR DOMAIN-CONTAINING PROTEIN"/>
    <property type="match status" value="1"/>
</dbReference>
<keyword evidence="6" id="KW-1185">Reference proteome</keyword>
<dbReference type="KEGG" id="dfa:DFA_00211"/>
<proteinExistence type="predicted"/>
<keyword evidence="2" id="KW-0175">Coiled coil</keyword>
<dbReference type="CDD" id="cd00159">
    <property type="entry name" value="RhoGAP"/>
    <property type="match status" value="1"/>
</dbReference>
<dbReference type="OMA" id="GRICANQ"/>
<evidence type="ECO:0000313" key="6">
    <source>
        <dbReference type="Proteomes" id="UP000007797"/>
    </source>
</evidence>
<evidence type="ECO:0000256" key="2">
    <source>
        <dbReference type="SAM" id="Coils"/>
    </source>
</evidence>
<dbReference type="GO" id="GO:0005096">
    <property type="term" value="F:GTPase activator activity"/>
    <property type="evidence" value="ECO:0007669"/>
    <property type="project" value="UniProtKB-KW"/>
</dbReference>
<evidence type="ECO:0000259" key="4">
    <source>
        <dbReference type="PROSITE" id="PS50238"/>
    </source>
</evidence>
<protein>
    <submittedName>
        <fullName evidence="5">RhoGAP domain-containing protein</fullName>
    </submittedName>
</protein>
<dbReference type="RefSeq" id="XP_004357927.1">
    <property type="nucleotide sequence ID" value="XM_004357870.1"/>
</dbReference>
<evidence type="ECO:0000256" key="1">
    <source>
        <dbReference type="ARBA" id="ARBA00022468"/>
    </source>
</evidence>
<dbReference type="InterPro" id="IPR051025">
    <property type="entry name" value="RhoGAP"/>
</dbReference>
<organism evidence="5 6">
    <name type="scientific">Cavenderia fasciculata</name>
    <name type="common">Slime mold</name>
    <name type="synonym">Dictyostelium fasciculatum</name>
    <dbReference type="NCBI Taxonomy" id="261658"/>
    <lineage>
        <taxon>Eukaryota</taxon>
        <taxon>Amoebozoa</taxon>
        <taxon>Evosea</taxon>
        <taxon>Eumycetozoa</taxon>
        <taxon>Dictyostelia</taxon>
        <taxon>Acytosteliales</taxon>
        <taxon>Cavenderiaceae</taxon>
        <taxon>Cavenderia</taxon>
    </lineage>
</organism>
<keyword evidence="1" id="KW-0343">GTPase activation</keyword>
<gene>
    <name evidence="5" type="primary">gacN</name>
    <name evidence="5" type="ORF">DFA_00211</name>
</gene>
<dbReference type="Gene3D" id="1.10.555.10">
    <property type="entry name" value="Rho GTPase activation protein"/>
    <property type="match status" value="1"/>
</dbReference>
<dbReference type="Proteomes" id="UP000007797">
    <property type="component" value="Unassembled WGS sequence"/>
</dbReference>
<name>F4PXX3_CACFS</name>
<dbReference type="EMBL" id="GL883014">
    <property type="protein sequence ID" value="EGG19633.1"/>
    <property type="molecule type" value="Genomic_DNA"/>
</dbReference>
<dbReference type="InterPro" id="IPR000198">
    <property type="entry name" value="RhoGAP_dom"/>
</dbReference>
<evidence type="ECO:0000256" key="3">
    <source>
        <dbReference type="SAM" id="MobiDB-lite"/>
    </source>
</evidence>
<feature type="domain" description="Rho-GAP" evidence="4">
    <location>
        <begin position="4"/>
        <end position="198"/>
    </location>
</feature>
<dbReference type="OrthoDB" id="185175at2759"/>
<dbReference type="InterPro" id="IPR008936">
    <property type="entry name" value="Rho_GTPase_activation_prot"/>
</dbReference>
<dbReference type="STRING" id="1054147.F4PXX3"/>
<evidence type="ECO:0000313" key="5">
    <source>
        <dbReference type="EMBL" id="EGG19633.1"/>
    </source>
</evidence>
<sequence length="634" mass="72657">MANKTLKKILKPGERKKKQKLAGANAVKKLVAYIETNCLDLEGICRISGNAIRVKELAKQLENEEDVDLSKIPDKHTVSGALKMFLREMDEPILTFDLYKNFLGGYDIRDRNAKISFFKSLLSALPKDNYDTLQLILKLLYTLQLYHEKNKMTSGNLAIVFAPTLLRPKEESLETMMNSTNYTTEIVKCLIEEFNVLFELNNTPILYKLKSSELIGKEKTVQEQLEEAKATIESLLKQASEEANERAVLETYANQTNNRLQEEIELRKMTIEEKEGLSELCEELKEKSKSVEEKNKLQSQEIDELKKKLEETNNKQTKLDTESTSNLIPCVLFFAVASSFIAAHHYLVGEMNKSKVEIESQCKLLKVDLEKQTKMVELEKKKVKELEDHAKVNENEQKKKSKELEDQIVLLKTSDIEQKKKSKELEDQMVLLKKENTTIITLKQEAEKLTRESKLKSDQLLQITKERDDFKIQLDNSKNNNNNKKGSSSSSSSQQKEIDNLTKKLKESETKNEKLEKELKEKDKQLAAAHSSSTSTTSTTVSSASFVIGKKPVKDTKKETKTKEKAPTLQDEDDIMSVKQFAFYWMITSVKTDAMLHGKNCNIISSEIFDELLAKRTRVNQWQEVINKKLSELN</sequence>
<feature type="compositionally biased region" description="Low complexity" evidence="3">
    <location>
        <begin position="527"/>
        <end position="541"/>
    </location>
</feature>
<dbReference type="SMART" id="SM00324">
    <property type="entry name" value="RhoGAP"/>
    <property type="match status" value="1"/>
</dbReference>
<accession>F4PXX3</accession>
<feature type="coiled-coil region" evidence="2">
    <location>
        <begin position="218"/>
        <end position="322"/>
    </location>
</feature>
<feature type="region of interest" description="Disordered" evidence="3">
    <location>
        <begin position="472"/>
        <end position="541"/>
    </location>
</feature>
<reference evidence="6" key="1">
    <citation type="journal article" date="2011" name="Genome Res.">
        <title>Phylogeny-wide analysis of social amoeba genomes highlights ancient origins for complex intercellular communication.</title>
        <authorList>
            <person name="Heidel A.J."/>
            <person name="Lawal H.M."/>
            <person name="Felder M."/>
            <person name="Schilde C."/>
            <person name="Helps N.R."/>
            <person name="Tunggal B."/>
            <person name="Rivero F."/>
            <person name="John U."/>
            <person name="Schleicher M."/>
            <person name="Eichinger L."/>
            <person name="Platzer M."/>
            <person name="Noegel A.A."/>
            <person name="Schaap P."/>
            <person name="Gloeckner G."/>
        </authorList>
    </citation>
    <scope>NUCLEOTIDE SEQUENCE [LARGE SCALE GENOMIC DNA]</scope>
    <source>
        <strain evidence="6">SH3</strain>
    </source>
</reference>
<dbReference type="PROSITE" id="PS50238">
    <property type="entry name" value="RHOGAP"/>
    <property type="match status" value="1"/>
</dbReference>
<dbReference type="Pfam" id="PF00620">
    <property type="entry name" value="RhoGAP"/>
    <property type="match status" value="1"/>
</dbReference>